<feature type="region of interest" description="Disordered" evidence="2">
    <location>
        <begin position="241"/>
        <end position="272"/>
    </location>
</feature>
<keyword evidence="1" id="KW-0862">Zinc</keyword>
<dbReference type="InterPro" id="IPR024078">
    <property type="entry name" value="LmbE-like_dom_sf"/>
</dbReference>
<evidence type="ECO:0000256" key="2">
    <source>
        <dbReference type="SAM" id="MobiDB-lite"/>
    </source>
</evidence>
<protein>
    <submittedName>
        <fullName evidence="3">PIG-L family deacetylase</fullName>
    </submittedName>
</protein>
<dbReference type="PANTHER" id="PTHR12993:SF11">
    <property type="entry name" value="N-ACETYLGLUCOSAMINYL-PHOSPHATIDYLINOSITOL DE-N-ACETYLASE"/>
    <property type="match status" value="1"/>
</dbReference>
<feature type="compositionally biased region" description="Low complexity" evidence="2">
    <location>
        <begin position="244"/>
        <end position="265"/>
    </location>
</feature>
<evidence type="ECO:0000313" key="3">
    <source>
        <dbReference type="EMBL" id="GAA0344172.1"/>
    </source>
</evidence>
<dbReference type="SUPFAM" id="SSF102588">
    <property type="entry name" value="LmbE-like"/>
    <property type="match status" value="1"/>
</dbReference>
<gene>
    <name evidence="3" type="ORF">GCM10010151_37350</name>
</gene>
<keyword evidence="4" id="KW-1185">Reference proteome</keyword>
<dbReference type="RefSeq" id="WP_252811482.1">
    <property type="nucleotide sequence ID" value="NZ_BAAABM010000029.1"/>
</dbReference>
<evidence type="ECO:0000256" key="1">
    <source>
        <dbReference type="ARBA" id="ARBA00022833"/>
    </source>
</evidence>
<organism evidence="3 4">
    <name type="scientific">Actinoallomurus spadix</name>
    <dbReference type="NCBI Taxonomy" id="79912"/>
    <lineage>
        <taxon>Bacteria</taxon>
        <taxon>Bacillati</taxon>
        <taxon>Actinomycetota</taxon>
        <taxon>Actinomycetes</taxon>
        <taxon>Streptosporangiales</taxon>
        <taxon>Thermomonosporaceae</taxon>
        <taxon>Actinoallomurus</taxon>
    </lineage>
</organism>
<accession>A0ABN0WQG1</accession>
<proteinExistence type="predicted"/>
<dbReference type="Pfam" id="PF02585">
    <property type="entry name" value="PIG-L"/>
    <property type="match status" value="1"/>
</dbReference>
<dbReference type="EMBL" id="BAAABM010000029">
    <property type="protein sequence ID" value="GAA0344172.1"/>
    <property type="molecule type" value="Genomic_DNA"/>
</dbReference>
<dbReference type="InterPro" id="IPR003737">
    <property type="entry name" value="GlcNAc_PI_deacetylase-related"/>
</dbReference>
<name>A0ABN0WQG1_9ACTN</name>
<sequence length="272" mass="29456">MTTTTISAPSAGTTRPRTAVSRPRRPATGLPPARRVLAVVARPGDETWYLGAVLETFRSHGAHIGVLCFTRGEKSPYNDSLCRLETIRPREFDAATAVLHAEYRTLIDYPDDGLNGYPIDELTEHVTRAITEWDADLLLTVDGRGTERTAARAAVHAGRERGIPVLAWTLPHDLARAARHAGGPAMSGDLYSRIDFEVRVDRRIQRQAARAHRSQNGGDRPQQARLALQGDYEWLRRLVPPAPATGTDVASPAAAAAATPAGGARAPEEGRP</sequence>
<evidence type="ECO:0000313" key="4">
    <source>
        <dbReference type="Proteomes" id="UP001501822"/>
    </source>
</evidence>
<comment type="caution">
    <text evidence="3">The sequence shown here is derived from an EMBL/GenBank/DDBJ whole genome shotgun (WGS) entry which is preliminary data.</text>
</comment>
<dbReference type="Proteomes" id="UP001501822">
    <property type="component" value="Unassembled WGS sequence"/>
</dbReference>
<dbReference type="PANTHER" id="PTHR12993">
    <property type="entry name" value="N-ACETYLGLUCOSAMINYL-PHOSPHATIDYLINOSITOL DE-N-ACETYLASE-RELATED"/>
    <property type="match status" value="1"/>
</dbReference>
<dbReference type="Gene3D" id="3.40.50.10320">
    <property type="entry name" value="LmbE-like"/>
    <property type="match status" value="1"/>
</dbReference>
<feature type="compositionally biased region" description="Polar residues" evidence="2">
    <location>
        <begin position="1"/>
        <end position="16"/>
    </location>
</feature>
<feature type="region of interest" description="Disordered" evidence="2">
    <location>
        <begin position="1"/>
        <end position="30"/>
    </location>
</feature>
<reference evidence="3 4" key="1">
    <citation type="journal article" date="2019" name="Int. J. Syst. Evol. Microbiol.">
        <title>The Global Catalogue of Microorganisms (GCM) 10K type strain sequencing project: providing services to taxonomists for standard genome sequencing and annotation.</title>
        <authorList>
            <consortium name="The Broad Institute Genomics Platform"/>
            <consortium name="The Broad Institute Genome Sequencing Center for Infectious Disease"/>
            <person name="Wu L."/>
            <person name="Ma J."/>
        </authorList>
    </citation>
    <scope>NUCLEOTIDE SEQUENCE [LARGE SCALE GENOMIC DNA]</scope>
    <source>
        <strain evidence="3 4">JCM 3146</strain>
    </source>
</reference>